<dbReference type="Proteomes" id="UP000053558">
    <property type="component" value="Unassembled WGS sequence"/>
</dbReference>
<sequence>MSSRILPKFWGFAISESFLLRRAAAAGRIPRGGTSRKQNIVNAIEGTLRNLEVHVRPPAQSMPILVLHHDGNRRRRLWCVALATSQPSEDLPLPSEPPEERYYEDLAKELKGVVPQWYRMHEDY</sequence>
<gene>
    <name evidence="1" type="ORF">CONPUDRAFT_139152</name>
</gene>
<organism evidence="1 2">
    <name type="scientific">Coniophora puteana (strain RWD-64-598)</name>
    <name type="common">Brown rot fungus</name>
    <dbReference type="NCBI Taxonomy" id="741705"/>
    <lineage>
        <taxon>Eukaryota</taxon>
        <taxon>Fungi</taxon>
        <taxon>Dikarya</taxon>
        <taxon>Basidiomycota</taxon>
        <taxon>Agaricomycotina</taxon>
        <taxon>Agaricomycetes</taxon>
        <taxon>Agaricomycetidae</taxon>
        <taxon>Boletales</taxon>
        <taxon>Coniophorineae</taxon>
        <taxon>Coniophoraceae</taxon>
        <taxon>Coniophora</taxon>
    </lineage>
</organism>
<keyword evidence="2" id="KW-1185">Reference proteome</keyword>
<dbReference type="RefSeq" id="XP_007772525.1">
    <property type="nucleotide sequence ID" value="XM_007774335.1"/>
</dbReference>
<dbReference type="EMBL" id="JH711584">
    <property type="protein sequence ID" value="EIW77074.1"/>
    <property type="molecule type" value="Genomic_DNA"/>
</dbReference>
<dbReference type="KEGG" id="cput:CONPUDRAFT_139152"/>
<reference evidence="2" key="1">
    <citation type="journal article" date="2012" name="Science">
        <title>The Paleozoic origin of enzymatic lignin decomposition reconstructed from 31 fungal genomes.</title>
        <authorList>
            <person name="Floudas D."/>
            <person name="Binder M."/>
            <person name="Riley R."/>
            <person name="Barry K."/>
            <person name="Blanchette R.A."/>
            <person name="Henrissat B."/>
            <person name="Martinez A.T."/>
            <person name="Otillar R."/>
            <person name="Spatafora J.W."/>
            <person name="Yadav J.S."/>
            <person name="Aerts A."/>
            <person name="Benoit I."/>
            <person name="Boyd A."/>
            <person name="Carlson A."/>
            <person name="Copeland A."/>
            <person name="Coutinho P.M."/>
            <person name="de Vries R.P."/>
            <person name="Ferreira P."/>
            <person name="Findley K."/>
            <person name="Foster B."/>
            <person name="Gaskell J."/>
            <person name="Glotzer D."/>
            <person name="Gorecki P."/>
            <person name="Heitman J."/>
            <person name="Hesse C."/>
            <person name="Hori C."/>
            <person name="Igarashi K."/>
            <person name="Jurgens J.A."/>
            <person name="Kallen N."/>
            <person name="Kersten P."/>
            <person name="Kohler A."/>
            <person name="Kuees U."/>
            <person name="Kumar T.K.A."/>
            <person name="Kuo A."/>
            <person name="LaButti K."/>
            <person name="Larrondo L.F."/>
            <person name="Lindquist E."/>
            <person name="Ling A."/>
            <person name="Lombard V."/>
            <person name="Lucas S."/>
            <person name="Lundell T."/>
            <person name="Martin R."/>
            <person name="McLaughlin D.J."/>
            <person name="Morgenstern I."/>
            <person name="Morin E."/>
            <person name="Murat C."/>
            <person name="Nagy L.G."/>
            <person name="Nolan M."/>
            <person name="Ohm R.A."/>
            <person name="Patyshakuliyeva A."/>
            <person name="Rokas A."/>
            <person name="Ruiz-Duenas F.J."/>
            <person name="Sabat G."/>
            <person name="Salamov A."/>
            <person name="Samejima M."/>
            <person name="Schmutz J."/>
            <person name="Slot J.C."/>
            <person name="St John F."/>
            <person name="Stenlid J."/>
            <person name="Sun H."/>
            <person name="Sun S."/>
            <person name="Syed K."/>
            <person name="Tsang A."/>
            <person name="Wiebenga A."/>
            <person name="Young D."/>
            <person name="Pisabarro A."/>
            <person name="Eastwood D.C."/>
            <person name="Martin F."/>
            <person name="Cullen D."/>
            <person name="Grigoriev I.V."/>
            <person name="Hibbett D.S."/>
        </authorList>
    </citation>
    <scope>NUCLEOTIDE SEQUENCE [LARGE SCALE GENOMIC DNA]</scope>
    <source>
        <strain evidence="2">RWD-64-598 SS2</strain>
    </source>
</reference>
<comment type="caution">
    <text evidence="1">The sequence shown here is derived from an EMBL/GenBank/DDBJ whole genome shotgun (WGS) entry which is preliminary data.</text>
</comment>
<evidence type="ECO:0000313" key="2">
    <source>
        <dbReference type="Proteomes" id="UP000053558"/>
    </source>
</evidence>
<protein>
    <submittedName>
        <fullName evidence="1">Uncharacterized protein</fullName>
    </submittedName>
</protein>
<dbReference type="AlphaFoldDB" id="A0A5M3ME47"/>
<proteinExistence type="predicted"/>
<name>A0A5M3ME47_CONPW</name>
<dbReference type="GeneID" id="19201302"/>
<evidence type="ECO:0000313" key="1">
    <source>
        <dbReference type="EMBL" id="EIW77074.1"/>
    </source>
</evidence>
<accession>A0A5M3ME47</accession>